<reference evidence="1 2" key="1">
    <citation type="submission" date="2018-10" db="EMBL/GenBank/DDBJ databases">
        <title>Genomic Encyclopedia of Type Strains, Phase IV (KMG-IV): sequencing the most valuable type-strain genomes for metagenomic binning, comparative biology and taxonomic classification.</title>
        <authorList>
            <person name="Goeker M."/>
        </authorList>
    </citation>
    <scope>NUCLEOTIDE SEQUENCE [LARGE SCALE GENOMIC DNA]</scope>
    <source>
        <strain evidence="1 2">DSM 25080</strain>
    </source>
</reference>
<evidence type="ECO:0000313" key="2">
    <source>
        <dbReference type="Proteomes" id="UP000267187"/>
    </source>
</evidence>
<dbReference type="SUPFAM" id="SSF56214">
    <property type="entry name" value="4'-phosphopantetheinyl transferase"/>
    <property type="match status" value="1"/>
</dbReference>
<accession>A0A3M0ABD8</accession>
<dbReference type="AlphaFoldDB" id="A0A3M0ABD8"/>
<dbReference type="InterPro" id="IPR037143">
    <property type="entry name" value="4-PPantetheinyl_Trfase_dom_sf"/>
</dbReference>
<dbReference type="RefSeq" id="WP_121875800.1">
    <property type="nucleotide sequence ID" value="NZ_REFJ01000001.1"/>
</dbReference>
<gene>
    <name evidence="1" type="ORF">DFR27_0420</name>
</gene>
<name>A0A3M0ABD8_9GAMM</name>
<comment type="caution">
    <text evidence="1">The sequence shown here is derived from an EMBL/GenBank/DDBJ whole genome shotgun (WGS) entry which is preliminary data.</text>
</comment>
<organism evidence="1 2">
    <name type="scientific">Umboniibacter marinipuniceus</name>
    <dbReference type="NCBI Taxonomy" id="569599"/>
    <lineage>
        <taxon>Bacteria</taxon>
        <taxon>Pseudomonadati</taxon>
        <taxon>Pseudomonadota</taxon>
        <taxon>Gammaproteobacteria</taxon>
        <taxon>Cellvibrionales</taxon>
        <taxon>Cellvibrionaceae</taxon>
        <taxon>Umboniibacter</taxon>
    </lineage>
</organism>
<dbReference type="GO" id="GO:0008897">
    <property type="term" value="F:holo-[acyl-carrier-protein] synthase activity"/>
    <property type="evidence" value="ECO:0007669"/>
    <property type="project" value="InterPro"/>
</dbReference>
<dbReference type="OrthoDB" id="9805577at2"/>
<dbReference type="Proteomes" id="UP000267187">
    <property type="component" value="Unassembled WGS sequence"/>
</dbReference>
<keyword evidence="2" id="KW-1185">Reference proteome</keyword>
<dbReference type="GO" id="GO:0000287">
    <property type="term" value="F:magnesium ion binding"/>
    <property type="evidence" value="ECO:0007669"/>
    <property type="project" value="InterPro"/>
</dbReference>
<evidence type="ECO:0000313" key="1">
    <source>
        <dbReference type="EMBL" id="RMA82471.1"/>
    </source>
</evidence>
<dbReference type="Gene3D" id="3.90.470.20">
    <property type="entry name" value="4'-phosphopantetheinyl transferase domain"/>
    <property type="match status" value="1"/>
</dbReference>
<sequence>MITTLFDFHHVPNDPQQTRQAKRQGLRSASRRRLAGLLSQAGASSDRVIRDDNGLHPVDEQFYCSVSYTQNLVASAISHHAIGIDIEAISPRRDWRKIGKFLWRETPKSIEEFYFRFGVMEAWGKLRGIGIHSQSRRIHISDSTITSPDIPGTHWHFINLQQASYNFCMVVDAQYSKPKQLEALSHEITTQLGIATA</sequence>
<proteinExistence type="predicted"/>
<evidence type="ECO:0008006" key="3">
    <source>
        <dbReference type="Google" id="ProtNLM"/>
    </source>
</evidence>
<dbReference type="EMBL" id="REFJ01000001">
    <property type="protein sequence ID" value="RMA82471.1"/>
    <property type="molecule type" value="Genomic_DNA"/>
</dbReference>
<protein>
    <recommendedName>
        <fullName evidence="3">Phosphopantetheinyl transferase</fullName>
    </recommendedName>
</protein>